<reference evidence="4" key="1">
    <citation type="journal article" date="2015" name="Nature">
        <title>Complex archaea that bridge the gap between prokaryotes and eukaryotes.</title>
        <authorList>
            <person name="Spang A."/>
            <person name="Saw J.H."/>
            <person name="Jorgensen S.L."/>
            <person name="Zaremba-Niedzwiedzka K."/>
            <person name="Martijn J."/>
            <person name="Lind A.E."/>
            <person name="van Eijk R."/>
            <person name="Schleper C."/>
            <person name="Guy L."/>
            <person name="Ettema T.J."/>
        </authorList>
    </citation>
    <scope>NUCLEOTIDE SEQUENCE</scope>
</reference>
<dbReference type="PANTHER" id="PTHR43618">
    <property type="entry name" value="7-ALPHA-HYDROXYSTEROID DEHYDROGENASE"/>
    <property type="match status" value="1"/>
</dbReference>
<dbReference type="InterPro" id="IPR036291">
    <property type="entry name" value="NAD(P)-bd_dom_sf"/>
</dbReference>
<dbReference type="InterPro" id="IPR052178">
    <property type="entry name" value="Sec_Metab_Biosynth_SDR"/>
</dbReference>
<comment type="caution">
    <text evidence="4">The sequence shown here is derived from an EMBL/GenBank/DDBJ whole genome shotgun (WGS) entry which is preliminary data.</text>
</comment>
<organism evidence="4">
    <name type="scientific">marine sediment metagenome</name>
    <dbReference type="NCBI Taxonomy" id="412755"/>
    <lineage>
        <taxon>unclassified sequences</taxon>
        <taxon>metagenomes</taxon>
        <taxon>ecological metagenomes</taxon>
    </lineage>
</organism>
<accession>A0A0F9PPL9</accession>
<protein>
    <submittedName>
        <fullName evidence="4">Uncharacterized protein</fullName>
    </submittedName>
</protein>
<dbReference type="GO" id="GO:0016491">
    <property type="term" value="F:oxidoreductase activity"/>
    <property type="evidence" value="ECO:0007669"/>
    <property type="project" value="UniProtKB-KW"/>
</dbReference>
<dbReference type="AlphaFoldDB" id="A0A0F9PPL9"/>
<keyword evidence="3" id="KW-0560">Oxidoreductase</keyword>
<evidence type="ECO:0000256" key="1">
    <source>
        <dbReference type="ARBA" id="ARBA00006484"/>
    </source>
</evidence>
<dbReference type="Gene3D" id="3.40.50.720">
    <property type="entry name" value="NAD(P)-binding Rossmann-like Domain"/>
    <property type="match status" value="1"/>
</dbReference>
<sequence length="96" mass="10283">MTHINELFNLEGKVALVTGGGKGLGYFSAEGLAESGADVAICGRGIHGKLNNAVEKLRKIGRDCISIKCDVTSEDDVKQMATKMKEHYGKCDILVN</sequence>
<name>A0A0F9PPL9_9ZZZZ</name>
<comment type="similarity">
    <text evidence="1">Belongs to the short-chain dehydrogenases/reductases (SDR) family.</text>
</comment>
<dbReference type="PANTHER" id="PTHR43618:SF8">
    <property type="entry name" value="7ALPHA-HYDROXYSTEROID DEHYDROGENASE"/>
    <property type="match status" value="1"/>
</dbReference>
<gene>
    <name evidence="4" type="ORF">LCGC14_1191340</name>
</gene>
<evidence type="ECO:0000256" key="2">
    <source>
        <dbReference type="ARBA" id="ARBA00022857"/>
    </source>
</evidence>
<dbReference type="EMBL" id="LAZR01006050">
    <property type="protein sequence ID" value="KKM95132.1"/>
    <property type="molecule type" value="Genomic_DNA"/>
</dbReference>
<proteinExistence type="inferred from homology"/>
<evidence type="ECO:0000256" key="3">
    <source>
        <dbReference type="ARBA" id="ARBA00023002"/>
    </source>
</evidence>
<dbReference type="InterPro" id="IPR002347">
    <property type="entry name" value="SDR_fam"/>
</dbReference>
<keyword evidence="2" id="KW-0521">NADP</keyword>
<dbReference type="SUPFAM" id="SSF51735">
    <property type="entry name" value="NAD(P)-binding Rossmann-fold domains"/>
    <property type="match status" value="1"/>
</dbReference>
<dbReference type="Pfam" id="PF00106">
    <property type="entry name" value="adh_short"/>
    <property type="match status" value="1"/>
</dbReference>
<feature type="non-terminal residue" evidence="4">
    <location>
        <position position="96"/>
    </location>
</feature>
<evidence type="ECO:0000313" key="4">
    <source>
        <dbReference type="EMBL" id="KKM95132.1"/>
    </source>
</evidence>
<dbReference type="PRINTS" id="PR00081">
    <property type="entry name" value="GDHRDH"/>
</dbReference>